<dbReference type="InterPro" id="IPR037066">
    <property type="entry name" value="Plug_dom_sf"/>
</dbReference>
<dbReference type="GO" id="GO:0009279">
    <property type="term" value="C:cell outer membrane"/>
    <property type="evidence" value="ECO:0007669"/>
    <property type="project" value="UniProtKB-SubCell"/>
</dbReference>
<dbReference type="AlphaFoldDB" id="A0A495J9Q3"/>
<dbReference type="Gene3D" id="2.170.130.10">
    <property type="entry name" value="TonB-dependent receptor, plug domain"/>
    <property type="match status" value="1"/>
</dbReference>
<comment type="caution">
    <text evidence="10">The sequence shown here is derived from an EMBL/GenBank/DDBJ whole genome shotgun (WGS) entry which is preliminary data.</text>
</comment>
<dbReference type="InterPro" id="IPR041700">
    <property type="entry name" value="OMP_b-brl_3"/>
</dbReference>
<sequence>MNFIKYFTTLFLFYIIFIIKAGAQTPGTDGRVSGRVIDAGNGQPVEFATVVLFKKADNQPARSIQTDMQGNFKLDNIAYGKYLMRITFVGYNNFTKDSLIIGANHKIYAFGVLKMHAGKNSLLKEVAVQGKKNSIQLGIDRKIFSVEQSLVSDGGSATDLLANVPSVQIDVDGNVNLRGSSNVRILIDGKPSLIAGGTVTDILQSIPASSIETIELITNPSSKYDPEGQSGIINIVLKKNKSLGFTGNASLSGGTNNTFNSNLSLAYQHKKVNVYGNYSHRQNNRSGGGYSYRQNILTGFDYNQNSVQSGTQDGNQIKAGLEYSLTDKSSLAFSTNINFRDNNRAQNSTTNVLDATSKLTQQLLANTNSPGNGNNHDFNLDYSTRFKKPKEELTANISLGKGDEHNTDDIFNSTYNYATFGTLRKEQFNINDGQSRNWNIQTDFTDPIGKTGKLELGYRTTMSRAENVFIADTMDFVSNARLHDMALSTDFVYDEKTHAIYSNYQQQFGKFGIQGGARVEKTVINTSLANINTSNVQNYFRVYPSLFLTDKLSETQTLQLSYSRRINRPRDRQIIPFVDTSDPLNLRTGNPNLRPEDVHSFELSFAKYWKSTTLTSSVYYRRTNDVFQFLRTPWDKIGTSLTSFYNFQYGTNAGFEFIARTDITPKWNVTSNVNLYQGFVKGGIVTAKNVLGHDTTTAVADQSSFAYNGNITTNFQLPYSFSGQVRVDYQGPQAVAQGRTKVNSGVDAALKYDFYHRKASLSLNGRDIFNTRKFGYQTNDGTYINDVQRRFQSRTFLLTLAYRFGRAGDSARGKDKKPEGGGAPDDIGGGGGPQ</sequence>
<evidence type="ECO:0000256" key="8">
    <source>
        <dbReference type="SAM" id="MobiDB-lite"/>
    </source>
</evidence>
<keyword evidence="5 7" id="KW-0472">Membrane</keyword>
<keyword evidence="6 7" id="KW-0998">Cell outer membrane</keyword>
<evidence type="ECO:0000256" key="4">
    <source>
        <dbReference type="ARBA" id="ARBA00022692"/>
    </source>
</evidence>
<dbReference type="InterPro" id="IPR008969">
    <property type="entry name" value="CarboxyPept-like_regulatory"/>
</dbReference>
<feature type="compositionally biased region" description="Basic and acidic residues" evidence="8">
    <location>
        <begin position="809"/>
        <end position="819"/>
    </location>
</feature>
<proteinExistence type="inferred from homology"/>
<dbReference type="InterPro" id="IPR036942">
    <property type="entry name" value="Beta-barrel_TonB_sf"/>
</dbReference>
<dbReference type="SUPFAM" id="SSF49464">
    <property type="entry name" value="Carboxypeptidase regulatory domain-like"/>
    <property type="match status" value="1"/>
</dbReference>
<evidence type="ECO:0000313" key="10">
    <source>
        <dbReference type="EMBL" id="RKR85647.1"/>
    </source>
</evidence>
<evidence type="ECO:0000256" key="5">
    <source>
        <dbReference type="ARBA" id="ARBA00023136"/>
    </source>
</evidence>
<keyword evidence="10" id="KW-0675">Receptor</keyword>
<dbReference type="Pfam" id="PF13620">
    <property type="entry name" value="CarboxypepD_reg"/>
    <property type="match status" value="1"/>
</dbReference>
<evidence type="ECO:0000256" key="1">
    <source>
        <dbReference type="ARBA" id="ARBA00004571"/>
    </source>
</evidence>
<keyword evidence="2 7" id="KW-0813">Transport</keyword>
<dbReference type="Pfam" id="PF14905">
    <property type="entry name" value="OMP_b-brl_3"/>
    <property type="match status" value="1"/>
</dbReference>
<feature type="domain" description="Outer membrane protein beta-barrel" evidence="9">
    <location>
        <begin position="385"/>
        <end position="802"/>
    </location>
</feature>
<feature type="compositionally biased region" description="Gly residues" evidence="8">
    <location>
        <begin position="820"/>
        <end position="834"/>
    </location>
</feature>
<keyword evidence="11" id="KW-1185">Reference proteome</keyword>
<dbReference type="InterPro" id="IPR039426">
    <property type="entry name" value="TonB-dep_rcpt-like"/>
</dbReference>
<keyword evidence="4 7" id="KW-0812">Transmembrane</keyword>
<organism evidence="10 11">
    <name type="scientific">Mucilaginibacter gracilis</name>
    <dbReference type="NCBI Taxonomy" id="423350"/>
    <lineage>
        <taxon>Bacteria</taxon>
        <taxon>Pseudomonadati</taxon>
        <taxon>Bacteroidota</taxon>
        <taxon>Sphingobacteriia</taxon>
        <taxon>Sphingobacteriales</taxon>
        <taxon>Sphingobacteriaceae</taxon>
        <taxon>Mucilaginibacter</taxon>
    </lineage>
</organism>
<name>A0A495J9Q3_9SPHI</name>
<reference evidence="10 11" key="1">
    <citation type="submission" date="2018-10" db="EMBL/GenBank/DDBJ databases">
        <title>Genomic Encyclopedia of Archaeal and Bacterial Type Strains, Phase II (KMG-II): from individual species to whole genera.</title>
        <authorList>
            <person name="Goeker M."/>
        </authorList>
    </citation>
    <scope>NUCLEOTIDE SEQUENCE [LARGE SCALE GENOMIC DNA]</scope>
    <source>
        <strain evidence="10 11">DSM 18602</strain>
    </source>
</reference>
<dbReference type="Gene3D" id="2.40.170.20">
    <property type="entry name" value="TonB-dependent receptor, beta-barrel domain"/>
    <property type="match status" value="1"/>
</dbReference>
<evidence type="ECO:0000256" key="2">
    <source>
        <dbReference type="ARBA" id="ARBA00022448"/>
    </source>
</evidence>
<dbReference type="Proteomes" id="UP000268007">
    <property type="component" value="Unassembled WGS sequence"/>
</dbReference>
<dbReference type="SUPFAM" id="SSF56935">
    <property type="entry name" value="Porins"/>
    <property type="match status" value="1"/>
</dbReference>
<dbReference type="OrthoDB" id="606851at2"/>
<protein>
    <submittedName>
        <fullName evidence="10">Outer membrane receptor protein involved in Fe transport</fullName>
    </submittedName>
</protein>
<dbReference type="PROSITE" id="PS52016">
    <property type="entry name" value="TONB_DEPENDENT_REC_3"/>
    <property type="match status" value="1"/>
</dbReference>
<dbReference type="PANTHER" id="PTHR40980">
    <property type="entry name" value="PLUG DOMAIN-CONTAINING PROTEIN"/>
    <property type="match status" value="1"/>
</dbReference>
<gene>
    <name evidence="10" type="ORF">BDD43_5918</name>
</gene>
<feature type="region of interest" description="Disordered" evidence="8">
    <location>
        <begin position="808"/>
        <end position="834"/>
    </location>
</feature>
<evidence type="ECO:0000256" key="7">
    <source>
        <dbReference type="PROSITE-ProRule" id="PRU01360"/>
    </source>
</evidence>
<dbReference type="Gene3D" id="2.60.40.1120">
    <property type="entry name" value="Carboxypeptidase-like, regulatory domain"/>
    <property type="match status" value="1"/>
</dbReference>
<accession>A0A495J9Q3</accession>
<dbReference type="PANTHER" id="PTHR40980:SF4">
    <property type="entry name" value="TONB-DEPENDENT RECEPTOR-LIKE BETA-BARREL DOMAIN-CONTAINING PROTEIN"/>
    <property type="match status" value="1"/>
</dbReference>
<comment type="similarity">
    <text evidence="7">Belongs to the TonB-dependent receptor family.</text>
</comment>
<dbReference type="RefSeq" id="WP_121201684.1">
    <property type="nucleotide sequence ID" value="NZ_RBKU01000001.1"/>
</dbReference>
<evidence type="ECO:0000259" key="9">
    <source>
        <dbReference type="Pfam" id="PF14905"/>
    </source>
</evidence>
<evidence type="ECO:0000256" key="3">
    <source>
        <dbReference type="ARBA" id="ARBA00022452"/>
    </source>
</evidence>
<evidence type="ECO:0000256" key="6">
    <source>
        <dbReference type="ARBA" id="ARBA00023237"/>
    </source>
</evidence>
<evidence type="ECO:0000313" key="11">
    <source>
        <dbReference type="Proteomes" id="UP000268007"/>
    </source>
</evidence>
<dbReference type="EMBL" id="RBKU01000001">
    <property type="protein sequence ID" value="RKR85647.1"/>
    <property type="molecule type" value="Genomic_DNA"/>
</dbReference>
<keyword evidence="3 7" id="KW-1134">Transmembrane beta strand</keyword>
<comment type="subcellular location">
    <subcellularLocation>
        <location evidence="1 7">Cell outer membrane</location>
        <topology evidence="1 7">Multi-pass membrane protein</topology>
    </subcellularLocation>
</comment>